<sequence>MTTDDKKSSTAKTTTEGNQVTQKITRKVQFFLLFWVAEKDKAKNLFQEAAQTRNIILKTEPWYDPLIHKVHLPDITNFSSIQKAIDYWVNFYGGETKAAVKEVSFFSHAATQGPLIYNAYQFDPKEILILVESGKHQQMLESEWAKLKYYWANGETRLNFFGCNTAKLDAKTKKYEKAFARKISAYKNCQNVVVAGQPSSSYPSFLPDLRITAEHIAVHKGIGWDYAPTFMVASEGDNGLKAITTRNAKILTMKFFKNKLRLKDDFQSIFNDYRTTRNSAKTPELAKVHEWNKLGYRYR</sequence>
<gene>
    <name evidence="1" type="ORF">G8E00_03355</name>
</gene>
<protein>
    <submittedName>
        <fullName evidence="1">Uncharacterized protein</fullName>
    </submittedName>
</protein>
<accession>A0A6G8RT24</accession>
<proteinExistence type="predicted"/>
<evidence type="ECO:0000313" key="2">
    <source>
        <dbReference type="Proteomes" id="UP000502297"/>
    </source>
</evidence>
<reference evidence="1 2" key="1">
    <citation type="submission" date="2020-03" db="EMBL/GenBank/DDBJ databases">
        <authorList>
            <person name="Zhu W."/>
        </authorList>
    </citation>
    <scope>NUCLEOTIDE SEQUENCE [LARGE SCALE GENOMIC DNA]</scope>
    <source>
        <strain evidence="1 2">323-1</strain>
    </source>
</reference>
<keyword evidence="2" id="KW-1185">Reference proteome</keyword>
<name>A0A6G8RT24_9GAMM</name>
<organism evidence="1 2">
    <name type="scientific">Acinetobacter shaoyimingii</name>
    <dbReference type="NCBI Taxonomy" id="2715164"/>
    <lineage>
        <taxon>Bacteria</taxon>
        <taxon>Pseudomonadati</taxon>
        <taxon>Pseudomonadota</taxon>
        <taxon>Gammaproteobacteria</taxon>
        <taxon>Moraxellales</taxon>
        <taxon>Moraxellaceae</taxon>
        <taxon>Acinetobacter</taxon>
    </lineage>
</organism>
<dbReference type="Proteomes" id="UP000502297">
    <property type="component" value="Chromosome"/>
</dbReference>
<dbReference type="EMBL" id="CP049801">
    <property type="protein sequence ID" value="QIO05076.1"/>
    <property type="molecule type" value="Genomic_DNA"/>
</dbReference>
<dbReference type="RefSeq" id="WP_166221958.1">
    <property type="nucleotide sequence ID" value="NZ_CP049801.1"/>
</dbReference>
<dbReference type="AlphaFoldDB" id="A0A6G8RT24"/>
<evidence type="ECO:0000313" key="1">
    <source>
        <dbReference type="EMBL" id="QIO05076.1"/>
    </source>
</evidence>
<dbReference type="KEGG" id="asha:G8E00_03355"/>